<name>A0A150X118_9BACT</name>
<dbReference type="Pfam" id="PF13470">
    <property type="entry name" value="PIN_3"/>
    <property type="match status" value="1"/>
</dbReference>
<gene>
    <name evidence="2" type="ORF">AWN68_11785</name>
</gene>
<evidence type="ECO:0000313" key="2">
    <source>
        <dbReference type="EMBL" id="KYG72434.1"/>
    </source>
</evidence>
<sequence length="143" mass="15962">MASKIFIDTDVIIDLLIDRQPHAIAASILFDLADKNELKVYTSSLCFNNVHYILRKELGDRKTRAVIGELLEIVEVLSVSGKDISNAVTSEFKDFEDAIQHSVAISEKGINAIVTRNTKDYKKSKIAVFNSDTYVQMIVNGAR</sequence>
<reference evidence="2 3" key="1">
    <citation type="submission" date="2016-01" db="EMBL/GenBank/DDBJ databases">
        <title>Genome sequencing of Roseivirga echinicomitans KMM 6058.</title>
        <authorList>
            <person name="Selvaratnam C."/>
            <person name="Thevarajoo S."/>
            <person name="Goh K.M."/>
            <person name="Ee R."/>
            <person name="Chan K.-G."/>
            <person name="Chong C.S."/>
        </authorList>
    </citation>
    <scope>NUCLEOTIDE SEQUENCE [LARGE SCALE GENOMIC DNA]</scope>
    <source>
        <strain evidence="2 3">KMM 6058</strain>
    </source>
</reference>
<dbReference type="CDD" id="cd09854">
    <property type="entry name" value="PIN_VapC-like"/>
    <property type="match status" value="1"/>
</dbReference>
<accession>A0A150X118</accession>
<dbReference type="STRING" id="296218.AWN68_11785"/>
<organism evidence="2 3">
    <name type="scientific">Roseivirga echinicomitans</name>
    <dbReference type="NCBI Taxonomy" id="296218"/>
    <lineage>
        <taxon>Bacteria</taxon>
        <taxon>Pseudomonadati</taxon>
        <taxon>Bacteroidota</taxon>
        <taxon>Cytophagia</taxon>
        <taxon>Cytophagales</taxon>
        <taxon>Roseivirgaceae</taxon>
        <taxon>Roseivirga</taxon>
    </lineage>
</organism>
<dbReference type="AlphaFoldDB" id="A0A150X118"/>
<keyword evidence="3" id="KW-1185">Reference proteome</keyword>
<comment type="caution">
    <text evidence="2">The sequence shown here is derived from an EMBL/GenBank/DDBJ whole genome shotgun (WGS) entry which is preliminary data.</text>
</comment>
<dbReference type="SUPFAM" id="SSF88723">
    <property type="entry name" value="PIN domain-like"/>
    <property type="match status" value="1"/>
</dbReference>
<dbReference type="RefSeq" id="WP_068418920.1">
    <property type="nucleotide sequence ID" value="NZ_LRDB01000051.1"/>
</dbReference>
<proteinExistence type="predicted"/>
<evidence type="ECO:0000313" key="3">
    <source>
        <dbReference type="Proteomes" id="UP000075615"/>
    </source>
</evidence>
<protein>
    <submittedName>
        <fullName evidence="2">Twitching motility protein PilT</fullName>
    </submittedName>
</protein>
<dbReference type="EMBL" id="LRDB01000051">
    <property type="protein sequence ID" value="KYG72434.1"/>
    <property type="molecule type" value="Genomic_DNA"/>
</dbReference>
<evidence type="ECO:0000259" key="1">
    <source>
        <dbReference type="Pfam" id="PF13470"/>
    </source>
</evidence>
<dbReference type="InterPro" id="IPR029060">
    <property type="entry name" value="PIN-like_dom_sf"/>
</dbReference>
<dbReference type="OrthoDB" id="1148871at2"/>
<dbReference type="Proteomes" id="UP000075615">
    <property type="component" value="Unassembled WGS sequence"/>
</dbReference>
<dbReference type="Gene3D" id="3.40.50.1010">
    <property type="entry name" value="5'-nuclease"/>
    <property type="match status" value="1"/>
</dbReference>
<feature type="domain" description="PIN" evidence="1">
    <location>
        <begin position="4"/>
        <end position="119"/>
    </location>
</feature>
<dbReference type="InterPro" id="IPR002716">
    <property type="entry name" value="PIN_dom"/>
</dbReference>